<accession>A0A518CPH1</accession>
<dbReference type="Proteomes" id="UP000317178">
    <property type="component" value="Chromosome"/>
</dbReference>
<dbReference type="InterPro" id="IPR050738">
    <property type="entry name" value="Sulfatase"/>
</dbReference>
<evidence type="ECO:0000313" key="5">
    <source>
        <dbReference type="EMBL" id="QDU81094.1"/>
    </source>
</evidence>
<sequence length="484" mass="55294">MSRNDAMNDPANTSKASRRQFVKQVSAGAVATLLTGSKLLQAAETVPEKQPNLLFVCTDQQHWEALGCVDTFFKTPAMDQLAEEGTRFNETYCTTPQCSASRSSLLTGFYPSATGVYNNMDAAAGNPLSQKTIGAHLQEAGYDTAYFGKWHLGDNPTGNAGWDERVIDKSDPKITELGIDYLKRKQNSEKPFALFLMYVNPHDIYHYQPDKSKVDDLPISLPKSWYEDDLSTKPSVQKRFMTHNQGWNLFERDQKYWEEYHAYYRDVVQLVDTQLGQVLSALDQFKLTSSTCRFFTSDHGDMDTHHRLIYKGPFMYDQMVRVPFIASIPEQHRSTEQPQTSDDFMILTDVVPTLLDFAGASVPECDGQSLKPFLTGSGKMPNREAVISQYYGKQNWVNPIRMVRTKKYKYNRYIEHGEELYDLEQDPHEIVNLANDGDYSEVKQELSAQLDAWIKQHQDPFDTFSSNDSARPDPAERRPKDRRT</sequence>
<dbReference type="OrthoDB" id="279611at2"/>
<dbReference type="InterPro" id="IPR017850">
    <property type="entry name" value="Alkaline_phosphatase_core_sf"/>
</dbReference>
<evidence type="ECO:0000259" key="4">
    <source>
        <dbReference type="Pfam" id="PF00884"/>
    </source>
</evidence>
<organism evidence="5 6">
    <name type="scientific">Polystyrenella longa</name>
    <dbReference type="NCBI Taxonomy" id="2528007"/>
    <lineage>
        <taxon>Bacteria</taxon>
        <taxon>Pseudomonadati</taxon>
        <taxon>Planctomycetota</taxon>
        <taxon>Planctomycetia</taxon>
        <taxon>Planctomycetales</taxon>
        <taxon>Planctomycetaceae</taxon>
        <taxon>Polystyrenella</taxon>
    </lineage>
</organism>
<dbReference type="InterPro" id="IPR000917">
    <property type="entry name" value="Sulfatase_N"/>
</dbReference>
<dbReference type="EMBL" id="CP036281">
    <property type="protein sequence ID" value="QDU81094.1"/>
    <property type="molecule type" value="Genomic_DNA"/>
</dbReference>
<reference evidence="5 6" key="1">
    <citation type="submission" date="2019-02" db="EMBL/GenBank/DDBJ databases">
        <title>Deep-cultivation of Planctomycetes and their phenomic and genomic characterization uncovers novel biology.</title>
        <authorList>
            <person name="Wiegand S."/>
            <person name="Jogler M."/>
            <person name="Boedeker C."/>
            <person name="Pinto D."/>
            <person name="Vollmers J."/>
            <person name="Rivas-Marin E."/>
            <person name="Kohn T."/>
            <person name="Peeters S.H."/>
            <person name="Heuer A."/>
            <person name="Rast P."/>
            <person name="Oberbeckmann S."/>
            <person name="Bunk B."/>
            <person name="Jeske O."/>
            <person name="Meyerdierks A."/>
            <person name="Storesund J.E."/>
            <person name="Kallscheuer N."/>
            <person name="Luecker S."/>
            <person name="Lage O.M."/>
            <person name="Pohl T."/>
            <person name="Merkel B.J."/>
            <person name="Hornburger P."/>
            <person name="Mueller R.-W."/>
            <person name="Bruemmer F."/>
            <person name="Labrenz M."/>
            <person name="Spormann A.M."/>
            <person name="Op den Camp H."/>
            <person name="Overmann J."/>
            <person name="Amann R."/>
            <person name="Jetten M.S.M."/>
            <person name="Mascher T."/>
            <person name="Medema M.H."/>
            <person name="Devos D.P."/>
            <person name="Kaster A.-K."/>
            <person name="Ovreas L."/>
            <person name="Rohde M."/>
            <person name="Galperin M.Y."/>
            <person name="Jogler C."/>
        </authorList>
    </citation>
    <scope>NUCLEOTIDE SEQUENCE [LARGE SCALE GENOMIC DNA]</scope>
    <source>
        <strain evidence="5 6">Pla110</strain>
    </source>
</reference>
<dbReference type="InterPro" id="IPR006311">
    <property type="entry name" value="TAT_signal"/>
</dbReference>
<gene>
    <name evidence="5" type="primary">betC_5</name>
    <name evidence="5" type="ORF">Pla110_28310</name>
</gene>
<dbReference type="Gene3D" id="3.40.720.10">
    <property type="entry name" value="Alkaline Phosphatase, subunit A"/>
    <property type="match status" value="1"/>
</dbReference>
<dbReference type="GO" id="GO:0047753">
    <property type="term" value="F:choline-sulfatase activity"/>
    <property type="evidence" value="ECO:0007669"/>
    <property type="project" value="UniProtKB-EC"/>
</dbReference>
<dbReference type="RefSeq" id="WP_144996310.1">
    <property type="nucleotide sequence ID" value="NZ_CP036281.1"/>
</dbReference>
<dbReference type="EC" id="3.1.6.6" evidence="5"/>
<proteinExistence type="inferred from homology"/>
<comment type="similarity">
    <text evidence="1">Belongs to the sulfatase family.</text>
</comment>
<feature type="region of interest" description="Disordered" evidence="3">
    <location>
        <begin position="457"/>
        <end position="484"/>
    </location>
</feature>
<dbReference type="PROSITE" id="PS51318">
    <property type="entry name" value="TAT"/>
    <property type="match status" value="1"/>
</dbReference>
<dbReference type="AlphaFoldDB" id="A0A518CPH1"/>
<evidence type="ECO:0000256" key="2">
    <source>
        <dbReference type="ARBA" id="ARBA00022801"/>
    </source>
</evidence>
<dbReference type="SUPFAM" id="SSF53649">
    <property type="entry name" value="Alkaline phosphatase-like"/>
    <property type="match status" value="1"/>
</dbReference>
<feature type="compositionally biased region" description="Basic and acidic residues" evidence="3">
    <location>
        <begin position="470"/>
        <end position="484"/>
    </location>
</feature>
<feature type="domain" description="Sulfatase N-terminal" evidence="4">
    <location>
        <begin position="51"/>
        <end position="359"/>
    </location>
</feature>
<evidence type="ECO:0000256" key="3">
    <source>
        <dbReference type="SAM" id="MobiDB-lite"/>
    </source>
</evidence>
<evidence type="ECO:0000313" key="6">
    <source>
        <dbReference type="Proteomes" id="UP000317178"/>
    </source>
</evidence>
<dbReference type="KEGG" id="plon:Pla110_28310"/>
<dbReference type="PANTHER" id="PTHR42693">
    <property type="entry name" value="ARYLSULFATASE FAMILY MEMBER"/>
    <property type="match status" value="1"/>
</dbReference>
<keyword evidence="6" id="KW-1185">Reference proteome</keyword>
<evidence type="ECO:0000256" key="1">
    <source>
        <dbReference type="ARBA" id="ARBA00008779"/>
    </source>
</evidence>
<dbReference type="GO" id="GO:0004065">
    <property type="term" value="F:arylsulfatase activity"/>
    <property type="evidence" value="ECO:0007669"/>
    <property type="project" value="TreeGrafter"/>
</dbReference>
<dbReference type="Pfam" id="PF00884">
    <property type="entry name" value="Sulfatase"/>
    <property type="match status" value="1"/>
</dbReference>
<name>A0A518CPH1_9PLAN</name>
<protein>
    <submittedName>
        <fullName evidence="5">Choline-sulfatase</fullName>
        <ecNumber evidence="5">3.1.6.6</ecNumber>
    </submittedName>
</protein>
<dbReference type="PANTHER" id="PTHR42693:SF53">
    <property type="entry name" value="ENDO-4-O-SULFATASE"/>
    <property type="match status" value="1"/>
</dbReference>
<keyword evidence="2 5" id="KW-0378">Hydrolase</keyword>